<dbReference type="EMBL" id="QNZL01000197">
    <property type="protein sequence ID" value="RTZ78573.1"/>
    <property type="molecule type" value="Genomic_DNA"/>
</dbReference>
<organism evidence="1 2">
    <name type="scientific">SAR324 cluster bacterium</name>
    <dbReference type="NCBI Taxonomy" id="2024889"/>
    <lineage>
        <taxon>Bacteria</taxon>
        <taxon>Deltaproteobacteria</taxon>
        <taxon>SAR324 cluster</taxon>
    </lineage>
</organism>
<name>A0A432G4I9_9DELT</name>
<evidence type="ECO:0000313" key="2">
    <source>
        <dbReference type="Proteomes" id="UP000286801"/>
    </source>
</evidence>
<feature type="non-terminal residue" evidence="1">
    <location>
        <position position="1"/>
    </location>
</feature>
<evidence type="ECO:0000313" key="1">
    <source>
        <dbReference type="EMBL" id="RTZ78573.1"/>
    </source>
</evidence>
<comment type="caution">
    <text evidence="1">The sequence shown here is derived from an EMBL/GenBank/DDBJ whole genome shotgun (WGS) entry which is preliminary data.</text>
</comment>
<dbReference type="Proteomes" id="UP000286801">
    <property type="component" value="Unassembled WGS sequence"/>
</dbReference>
<sequence length="266" mass="30247">RDQQLWWDVPLEGTTVHEFSKRITQLDMQLQRGWQTKSSLKSGNPLYVKPSVMVLYRQDQAFALASIIPGKGRYEGNYDLVVAAQPYRSRMSADFKVEKVLAPLAKSLNVGGRMVVVQSTGHDPGMEIIRKLWPDEEPFVTPRHLLIKELQQDLNMEKEYFAFEGFNDERSLFTYHLHALPDEIGSNTGTSTLLAAWNAAVYVAQIEDVRLNEMLQSGDYLQATKNVLQRHGGLWFQDESFVVVRVAEELSAGNSTKPYLRLANND</sequence>
<protein>
    <submittedName>
        <fullName evidence="1">Uncharacterized protein</fullName>
    </submittedName>
</protein>
<gene>
    <name evidence="1" type="ORF">DSY97_07195</name>
</gene>
<proteinExistence type="predicted"/>
<reference evidence="1 2" key="1">
    <citation type="submission" date="2018-06" db="EMBL/GenBank/DDBJ databases">
        <title>Combined omics and stable isotope probing to characterize newly discovered Mariana Back-Arc vent microbial communities.</title>
        <authorList>
            <person name="Trembath-Reichert E."/>
            <person name="Huber J.A."/>
        </authorList>
    </citation>
    <scope>NUCLEOTIDE SEQUENCE [LARGE SCALE GENOMIC DNA]</scope>
    <source>
        <strain evidence="1">MAG 63_1</strain>
    </source>
</reference>
<dbReference type="AlphaFoldDB" id="A0A432G4I9"/>
<accession>A0A432G4I9</accession>